<dbReference type="EMBL" id="ML737151">
    <property type="protein sequence ID" value="KAE8340061.1"/>
    <property type="molecule type" value="Genomic_DNA"/>
</dbReference>
<name>A0A5N6Y3M5_9EURO</name>
<evidence type="ECO:0000256" key="1">
    <source>
        <dbReference type="SAM" id="Phobius"/>
    </source>
</evidence>
<dbReference type="OrthoDB" id="10283003at2759"/>
<keyword evidence="1" id="KW-0812">Transmembrane</keyword>
<gene>
    <name evidence="2" type="ORF">BDV24DRAFT_134552</name>
</gene>
<sequence>MRVEGKVSKVVTLNDLSLLFLFYFVWVKRPRPKLRGEHFRLDLLLPDRGSSRPHG</sequence>
<dbReference type="AlphaFoldDB" id="A0A5N6Y3M5"/>
<evidence type="ECO:0000313" key="2">
    <source>
        <dbReference type="EMBL" id="KAE8340061.1"/>
    </source>
</evidence>
<feature type="transmembrane region" description="Helical" evidence="1">
    <location>
        <begin position="6"/>
        <end position="26"/>
    </location>
</feature>
<keyword evidence="1" id="KW-1133">Transmembrane helix</keyword>
<proteinExistence type="predicted"/>
<accession>A0A5N6Y3M5</accession>
<keyword evidence="1" id="KW-0472">Membrane</keyword>
<dbReference type="Proteomes" id="UP000325558">
    <property type="component" value="Unassembled WGS sequence"/>
</dbReference>
<organism evidence="2">
    <name type="scientific">Aspergillus arachidicola</name>
    <dbReference type="NCBI Taxonomy" id="656916"/>
    <lineage>
        <taxon>Eukaryota</taxon>
        <taxon>Fungi</taxon>
        <taxon>Dikarya</taxon>
        <taxon>Ascomycota</taxon>
        <taxon>Pezizomycotina</taxon>
        <taxon>Eurotiomycetes</taxon>
        <taxon>Eurotiomycetidae</taxon>
        <taxon>Eurotiales</taxon>
        <taxon>Aspergillaceae</taxon>
        <taxon>Aspergillus</taxon>
        <taxon>Aspergillus subgen. Circumdati</taxon>
    </lineage>
</organism>
<protein>
    <submittedName>
        <fullName evidence="2">Uncharacterized protein</fullName>
    </submittedName>
</protein>
<reference evidence="2" key="1">
    <citation type="submission" date="2019-04" db="EMBL/GenBank/DDBJ databases">
        <title>Friends and foes A comparative genomics study of 23 Aspergillus species from section Flavi.</title>
        <authorList>
            <consortium name="DOE Joint Genome Institute"/>
            <person name="Kjaerbolling I."/>
            <person name="Vesth T."/>
            <person name="Frisvad J.C."/>
            <person name="Nybo J.L."/>
            <person name="Theobald S."/>
            <person name="Kildgaard S."/>
            <person name="Isbrandt T."/>
            <person name="Kuo A."/>
            <person name="Sato A."/>
            <person name="Lyhne E.K."/>
            <person name="Kogle M.E."/>
            <person name="Wiebenga A."/>
            <person name="Kun R.S."/>
            <person name="Lubbers R.J."/>
            <person name="Makela M.R."/>
            <person name="Barry K."/>
            <person name="Chovatia M."/>
            <person name="Clum A."/>
            <person name="Daum C."/>
            <person name="Haridas S."/>
            <person name="He G."/>
            <person name="LaButti K."/>
            <person name="Lipzen A."/>
            <person name="Mondo S."/>
            <person name="Riley R."/>
            <person name="Salamov A."/>
            <person name="Simmons B.A."/>
            <person name="Magnuson J.K."/>
            <person name="Henrissat B."/>
            <person name="Mortensen U.H."/>
            <person name="Larsen T.O."/>
            <person name="Devries R.P."/>
            <person name="Grigoriev I.V."/>
            <person name="Machida M."/>
            <person name="Baker S.E."/>
            <person name="Andersen M.R."/>
        </authorList>
    </citation>
    <scope>NUCLEOTIDE SEQUENCE</scope>
    <source>
        <strain evidence="2">CBS 117612</strain>
    </source>
</reference>